<dbReference type="GO" id="GO:0015677">
    <property type="term" value="P:copper ion import"/>
    <property type="evidence" value="ECO:0007669"/>
    <property type="project" value="TreeGrafter"/>
</dbReference>
<keyword evidence="4" id="KW-1185">Reference proteome</keyword>
<dbReference type="InterPro" id="IPR028939">
    <property type="entry name" value="P5C_Rdtase_cat_N"/>
</dbReference>
<dbReference type="PANTHER" id="PTHR14239:SF0">
    <property type="entry name" value="F420-DEPENDENT NADP REDUCTASE"/>
    <property type="match status" value="1"/>
</dbReference>
<organism evidence="3 4">
    <name type="scientific">Methanobrevibacter millerae</name>
    <dbReference type="NCBI Taxonomy" id="230361"/>
    <lineage>
        <taxon>Archaea</taxon>
        <taxon>Methanobacteriati</taxon>
        <taxon>Methanobacteriota</taxon>
        <taxon>Methanomada group</taxon>
        <taxon>Methanobacteria</taxon>
        <taxon>Methanobacteriales</taxon>
        <taxon>Methanobacteriaceae</taxon>
        <taxon>Methanobrevibacter</taxon>
    </lineage>
</organism>
<proteinExistence type="predicted"/>
<reference evidence="3 4" key="1">
    <citation type="submission" date="2016-10" db="EMBL/GenBank/DDBJ databases">
        <authorList>
            <person name="Varghese N."/>
            <person name="Submissions S."/>
        </authorList>
    </citation>
    <scope>NUCLEOTIDE SEQUENCE [LARGE SCALE GENOMIC DNA]</scope>
    <source>
        <strain evidence="3 4">DSM 16643</strain>
    </source>
</reference>
<dbReference type="RefSeq" id="WP_149732874.1">
    <property type="nucleotide sequence ID" value="NZ_FMXB01000033.1"/>
</dbReference>
<sequence length="228" mass="24446">MKVAVIGGTGPQGLGIAKRFAIEGVKVIVGSRKEEKALTLVDETKKELKGYDLNMVGMANEDAAKEGDILILTVPLTAQKPTLGGIKEFCTDKIILDATVPLETAIGGKPYRFIDLMEGSAAERTEKILEGTGAKVISAFCNISNSHLANIPNEINCDCLIAGNDDEAKNIAAELINKLPGVQTIDCGILEKSRVIEKITPLLIGLNIKYKSHYGGLRITGIPQFEQK</sequence>
<protein>
    <recommendedName>
        <fullName evidence="2">Pyrroline-5-carboxylate reductase catalytic N-terminal domain-containing protein</fullName>
    </recommendedName>
</protein>
<dbReference type="GO" id="GO:0016651">
    <property type="term" value="F:oxidoreductase activity, acting on NAD(P)H"/>
    <property type="evidence" value="ECO:0007669"/>
    <property type="project" value="InterPro"/>
</dbReference>
<dbReference type="InterPro" id="IPR010185">
    <property type="entry name" value="NpdG"/>
</dbReference>
<dbReference type="OrthoDB" id="8635at2157"/>
<feature type="domain" description="Pyrroline-5-carboxylate reductase catalytic N-terminal" evidence="2">
    <location>
        <begin position="2"/>
        <end position="101"/>
    </location>
</feature>
<dbReference type="GO" id="GO:0050661">
    <property type="term" value="F:NADP binding"/>
    <property type="evidence" value="ECO:0007669"/>
    <property type="project" value="InterPro"/>
</dbReference>
<dbReference type="NCBIfam" id="TIGR01915">
    <property type="entry name" value="npdG"/>
    <property type="match status" value="1"/>
</dbReference>
<dbReference type="GO" id="GO:0008823">
    <property type="term" value="F:cupric reductase (NADH) activity"/>
    <property type="evidence" value="ECO:0007669"/>
    <property type="project" value="TreeGrafter"/>
</dbReference>
<dbReference type="InterPro" id="IPR036291">
    <property type="entry name" value="NAD(P)-bd_dom_sf"/>
</dbReference>
<evidence type="ECO:0000256" key="1">
    <source>
        <dbReference type="ARBA" id="ARBA00023002"/>
    </source>
</evidence>
<dbReference type="SUPFAM" id="SSF51735">
    <property type="entry name" value="NAD(P)-binding Rossmann-fold domains"/>
    <property type="match status" value="1"/>
</dbReference>
<dbReference type="Pfam" id="PF03807">
    <property type="entry name" value="F420_oxidored"/>
    <property type="match status" value="1"/>
</dbReference>
<dbReference type="AlphaFoldDB" id="A0A1G5XPN7"/>
<evidence type="ECO:0000259" key="2">
    <source>
        <dbReference type="Pfam" id="PF03807"/>
    </source>
</evidence>
<keyword evidence="1" id="KW-0560">Oxidoreductase</keyword>
<dbReference type="EMBL" id="FMXB01000033">
    <property type="protein sequence ID" value="SDA72411.1"/>
    <property type="molecule type" value="Genomic_DNA"/>
</dbReference>
<dbReference type="Proteomes" id="UP000323439">
    <property type="component" value="Unassembled WGS sequence"/>
</dbReference>
<gene>
    <name evidence="3" type="ORF">SAMN02910315_02407</name>
</gene>
<dbReference type="GO" id="GO:0070967">
    <property type="term" value="F:coenzyme F420 binding"/>
    <property type="evidence" value="ECO:0007669"/>
    <property type="project" value="InterPro"/>
</dbReference>
<name>A0A1G5XPN7_9EURY</name>
<dbReference type="PANTHER" id="PTHR14239">
    <property type="entry name" value="DUDULIN-RELATED"/>
    <property type="match status" value="1"/>
</dbReference>
<dbReference type="GO" id="GO:0005886">
    <property type="term" value="C:plasma membrane"/>
    <property type="evidence" value="ECO:0007669"/>
    <property type="project" value="TreeGrafter"/>
</dbReference>
<accession>A0A1G5XPN7</accession>
<evidence type="ECO:0000313" key="4">
    <source>
        <dbReference type="Proteomes" id="UP000323439"/>
    </source>
</evidence>
<evidence type="ECO:0000313" key="3">
    <source>
        <dbReference type="EMBL" id="SDA72411.1"/>
    </source>
</evidence>
<dbReference type="InterPro" id="IPR051267">
    <property type="entry name" value="STEAP_metalloreductase"/>
</dbReference>
<dbReference type="GO" id="GO:0052851">
    <property type="term" value="F:ferric-chelate reductase (NADPH) activity"/>
    <property type="evidence" value="ECO:0007669"/>
    <property type="project" value="TreeGrafter"/>
</dbReference>
<dbReference type="GO" id="GO:0006740">
    <property type="term" value="P:NADPH regeneration"/>
    <property type="evidence" value="ECO:0007669"/>
    <property type="project" value="InterPro"/>
</dbReference>
<dbReference type="Gene3D" id="3.40.50.720">
    <property type="entry name" value="NAD(P)-binding Rossmann-like Domain"/>
    <property type="match status" value="1"/>
</dbReference>